<dbReference type="AlphaFoldDB" id="A0A7V8RX92"/>
<dbReference type="EMBL" id="LJFO01000003">
    <property type="protein sequence ID" value="KPG14245.1"/>
    <property type="molecule type" value="Genomic_DNA"/>
</dbReference>
<dbReference type="Pfam" id="PF24203">
    <property type="entry name" value="Phage_ProQ_C_like"/>
    <property type="match status" value="1"/>
</dbReference>
<dbReference type="InterPro" id="IPR056982">
    <property type="entry name" value="Phage_ProQ_C-like"/>
</dbReference>
<sequence length="103" mass="11938">MLVENCRGPVEAPVTRVARKYVYVTQWGRERRFNIETGRGDNQCGYGDIIYTLEDWSERQRRGALIKDIRQAGLYFQSGDSSYSTATLQRLWDALQVEESGRE</sequence>
<proteinExistence type="predicted"/>
<protein>
    <submittedName>
        <fullName evidence="1">Uncharacterized protein</fullName>
    </submittedName>
</protein>
<dbReference type="EMBL" id="LJFO01000003">
    <property type="protein sequence ID" value="KPG14323.1"/>
    <property type="molecule type" value="Genomic_DNA"/>
</dbReference>
<dbReference type="Proteomes" id="UP000037843">
    <property type="component" value="Unassembled WGS sequence"/>
</dbReference>
<gene>
    <name evidence="1" type="ORF">AN908_06555</name>
    <name evidence="2" type="ORF">AN908_07080</name>
</gene>
<accession>A0A7V8RX92</accession>
<reference evidence="1 3" key="1">
    <citation type="submission" date="2015-09" db="EMBL/GenBank/DDBJ databases">
        <title>Genome Sequences of Mycobacterium immunogenum Isolates, Recuperated from a Chloraminated Drinking Water Distribution System Simulator Subjected to Episodes of Nitrification.</title>
        <authorList>
            <person name="Gomez-Alvarez V."/>
            <person name="Revetta R.P."/>
        </authorList>
    </citation>
    <scope>NUCLEOTIDE SEQUENCE [LARGE SCALE GENOMIC DNA]</scope>
    <source>
        <strain evidence="1 3">H008</strain>
    </source>
</reference>
<evidence type="ECO:0000313" key="1">
    <source>
        <dbReference type="EMBL" id="KPG14245.1"/>
    </source>
</evidence>
<evidence type="ECO:0000313" key="2">
    <source>
        <dbReference type="EMBL" id="KPG14323.1"/>
    </source>
</evidence>
<name>A0A7V8RX92_9MYCO</name>
<organism evidence="1 3">
    <name type="scientific">Mycobacteroides immunogenum</name>
    <dbReference type="NCBI Taxonomy" id="83262"/>
    <lineage>
        <taxon>Bacteria</taxon>
        <taxon>Bacillati</taxon>
        <taxon>Actinomycetota</taxon>
        <taxon>Actinomycetes</taxon>
        <taxon>Mycobacteriales</taxon>
        <taxon>Mycobacteriaceae</taxon>
        <taxon>Mycobacteroides</taxon>
    </lineage>
</organism>
<comment type="caution">
    <text evidence="1">The sequence shown here is derived from an EMBL/GenBank/DDBJ whole genome shotgun (WGS) entry which is preliminary data.</text>
</comment>
<evidence type="ECO:0000313" key="3">
    <source>
        <dbReference type="Proteomes" id="UP000037843"/>
    </source>
</evidence>